<dbReference type="CDD" id="cd02440">
    <property type="entry name" value="AdoMet_MTases"/>
    <property type="match status" value="1"/>
</dbReference>
<evidence type="ECO:0000313" key="3">
    <source>
        <dbReference type="Proteomes" id="UP000604046"/>
    </source>
</evidence>
<organism evidence="2 3">
    <name type="scientific">Symbiodinium natans</name>
    <dbReference type="NCBI Taxonomy" id="878477"/>
    <lineage>
        <taxon>Eukaryota</taxon>
        <taxon>Sar</taxon>
        <taxon>Alveolata</taxon>
        <taxon>Dinophyceae</taxon>
        <taxon>Suessiales</taxon>
        <taxon>Symbiodiniaceae</taxon>
        <taxon>Symbiodinium</taxon>
    </lineage>
</organism>
<dbReference type="AlphaFoldDB" id="A0A812Q0V8"/>
<sequence length="559" mass="62057">MVTHAQAFAAGGWAAELRLPHLRQPNAQRRRVSLTDHSYTVSFPVQSHCNPEASSTLASSHREVAGCTTGGSPHGGVQGAVFSQQRGSHAAGVESAQLGGVFGAAFLEALCAELAEHQAVAFYPSSQPFVGAPKPCRVALAWNISNGLGGCELQSLDWDMEQKTPTILSDYCGQAIMDVLEPALKRARLQETSEQPNERRRAVAFPDITGLWAVSDPEDRCHLFRWRQAPDGRTFEGVQIGFEATSDGCIDASGAMQWRTTGRQWHGQLDPTGWCIRDGFYACPTSGKRLGTFAAIRQREVQPDDPPQDVSADRSRMEFQDWADGLFFSLDRDGKEQLLDADGLQVMMEWEKPYMEKCADELGVNSDTDVLEVGFGCGYSASRIQEYKPRSHTIIECSEVVLERLKHWAADKPNVHIVEGTWQKRLPELGQFDRIFFDDYGQPGISDKEMFQNCPNEQYKDIYEDSQSHFHAFLNLAFQFHSRNGTRVSGYLVSPIDIQRNDVDVKYEKYAVAPPEHCDYFFSDKAVVPVLTKMAAPSDGGSTRSPSPAGAFDMEPCEH</sequence>
<comment type="caution">
    <text evidence="2">The sequence shown here is derived from an EMBL/GenBank/DDBJ whole genome shotgun (WGS) entry which is preliminary data.</text>
</comment>
<accession>A0A812Q0V8</accession>
<proteinExistence type="predicted"/>
<dbReference type="Gene3D" id="3.40.50.150">
    <property type="entry name" value="Vaccinia Virus protein VP39"/>
    <property type="match status" value="1"/>
</dbReference>
<evidence type="ECO:0000313" key="2">
    <source>
        <dbReference type="EMBL" id="CAE7371871.1"/>
    </source>
</evidence>
<dbReference type="InterPro" id="IPR051038">
    <property type="entry name" value="RMT2/GAMT_Mtase"/>
</dbReference>
<dbReference type="SUPFAM" id="SSF53335">
    <property type="entry name" value="S-adenosyl-L-methionine-dependent methyltransferases"/>
    <property type="match status" value="1"/>
</dbReference>
<dbReference type="GO" id="GO:0005634">
    <property type="term" value="C:nucleus"/>
    <property type="evidence" value="ECO:0007669"/>
    <property type="project" value="TreeGrafter"/>
</dbReference>
<dbReference type="Proteomes" id="UP000604046">
    <property type="component" value="Unassembled WGS sequence"/>
</dbReference>
<reference evidence="2" key="1">
    <citation type="submission" date="2021-02" db="EMBL/GenBank/DDBJ databases">
        <authorList>
            <person name="Dougan E. K."/>
            <person name="Rhodes N."/>
            <person name="Thang M."/>
            <person name="Chan C."/>
        </authorList>
    </citation>
    <scope>NUCLEOTIDE SEQUENCE</scope>
</reference>
<dbReference type="PANTHER" id="PTHR32379">
    <property type="entry name" value="GUANIDINOACETATE N-METHYLTRANSFERASE"/>
    <property type="match status" value="1"/>
</dbReference>
<dbReference type="GO" id="GO:0006601">
    <property type="term" value="P:creatine biosynthetic process"/>
    <property type="evidence" value="ECO:0007669"/>
    <property type="project" value="TreeGrafter"/>
</dbReference>
<evidence type="ECO:0000256" key="1">
    <source>
        <dbReference type="SAM" id="MobiDB-lite"/>
    </source>
</evidence>
<dbReference type="PANTHER" id="PTHR32379:SF1">
    <property type="entry name" value="GUANIDINOACETATE N-METHYLTRANSFERASE"/>
    <property type="match status" value="1"/>
</dbReference>
<dbReference type="OrthoDB" id="19014at2759"/>
<feature type="region of interest" description="Disordered" evidence="1">
    <location>
        <begin position="536"/>
        <end position="559"/>
    </location>
</feature>
<dbReference type="InterPro" id="IPR029063">
    <property type="entry name" value="SAM-dependent_MTases_sf"/>
</dbReference>
<gene>
    <name evidence="2" type="primary">gamt-a</name>
    <name evidence="2" type="ORF">SNAT2548_LOCUS20303</name>
</gene>
<protein>
    <submittedName>
        <fullName evidence="2">Gamt-a protein</fullName>
    </submittedName>
</protein>
<dbReference type="GO" id="GO:0030731">
    <property type="term" value="F:guanidinoacetate N-methyltransferase activity"/>
    <property type="evidence" value="ECO:0007669"/>
    <property type="project" value="TreeGrafter"/>
</dbReference>
<dbReference type="GO" id="GO:0005737">
    <property type="term" value="C:cytoplasm"/>
    <property type="evidence" value="ECO:0007669"/>
    <property type="project" value="TreeGrafter"/>
</dbReference>
<dbReference type="EMBL" id="CAJNDS010002206">
    <property type="protein sequence ID" value="CAE7371871.1"/>
    <property type="molecule type" value="Genomic_DNA"/>
</dbReference>
<keyword evidence="3" id="KW-1185">Reference proteome</keyword>
<name>A0A812Q0V8_9DINO</name>